<reference evidence="8" key="1">
    <citation type="submission" date="2021-12" db="EMBL/GenBank/DDBJ databases">
        <title>Prjna785345.</title>
        <authorList>
            <person name="Rujirawat T."/>
            <person name="Krajaejun T."/>
        </authorList>
    </citation>
    <scope>NUCLEOTIDE SEQUENCE</scope>
    <source>
        <strain evidence="8">Pi057C3</strain>
    </source>
</reference>
<dbReference type="InterPro" id="IPR051982">
    <property type="entry name" value="CiliaryAsmbly_MitoImport"/>
</dbReference>
<dbReference type="SMART" id="SM00028">
    <property type="entry name" value="TPR"/>
    <property type="match status" value="4"/>
</dbReference>
<proteinExistence type="predicted"/>
<dbReference type="Proteomes" id="UP001209570">
    <property type="component" value="Unassembled WGS sequence"/>
</dbReference>
<dbReference type="GO" id="GO:0005829">
    <property type="term" value="C:cytosol"/>
    <property type="evidence" value="ECO:0007669"/>
    <property type="project" value="TreeGrafter"/>
</dbReference>
<dbReference type="PANTHER" id="PTHR45984:SF1">
    <property type="entry name" value="SPAG1 AXONEMAL DYNEIN ASSEMBLY FACTOR"/>
    <property type="match status" value="1"/>
</dbReference>
<gene>
    <name evidence="8" type="ORF">P43SY_003231</name>
</gene>
<comment type="caution">
    <text evidence="8">The sequence shown here is derived from an EMBL/GenBank/DDBJ whole genome shotgun (WGS) entry which is preliminary data.</text>
</comment>
<feature type="repeat" description="TPR" evidence="5">
    <location>
        <begin position="215"/>
        <end position="248"/>
    </location>
</feature>
<evidence type="ECO:0000256" key="2">
    <source>
        <dbReference type="ARBA" id="ARBA00022490"/>
    </source>
</evidence>
<evidence type="ECO:0000256" key="7">
    <source>
        <dbReference type="SAM" id="Phobius"/>
    </source>
</evidence>
<keyword evidence="7" id="KW-1133">Transmembrane helix</keyword>
<dbReference type="GO" id="GO:0005739">
    <property type="term" value="C:mitochondrion"/>
    <property type="evidence" value="ECO:0007669"/>
    <property type="project" value="TreeGrafter"/>
</dbReference>
<evidence type="ECO:0000256" key="4">
    <source>
        <dbReference type="ARBA" id="ARBA00022803"/>
    </source>
</evidence>
<dbReference type="Gene3D" id="1.25.40.10">
    <property type="entry name" value="Tetratricopeptide repeat domain"/>
    <property type="match status" value="4"/>
</dbReference>
<evidence type="ECO:0000256" key="3">
    <source>
        <dbReference type="ARBA" id="ARBA00022737"/>
    </source>
</evidence>
<dbReference type="EMBL" id="JAKCXM010000065">
    <property type="protein sequence ID" value="KAJ0404318.1"/>
    <property type="molecule type" value="Genomic_DNA"/>
</dbReference>
<accession>A0AAD5LN12</accession>
<dbReference type="InterPro" id="IPR011990">
    <property type="entry name" value="TPR-like_helical_dom_sf"/>
</dbReference>
<evidence type="ECO:0000256" key="6">
    <source>
        <dbReference type="SAM" id="MobiDB-lite"/>
    </source>
</evidence>
<evidence type="ECO:0000313" key="9">
    <source>
        <dbReference type="Proteomes" id="UP001209570"/>
    </source>
</evidence>
<evidence type="ECO:0000313" key="8">
    <source>
        <dbReference type="EMBL" id="KAJ0404318.1"/>
    </source>
</evidence>
<feature type="region of interest" description="Disordered" evidence="6">
    <location>
        <begin position="667"/>
        <end position="721"/>
    </location>
</feature>
<keyword evidence="3" id="KW-0677">Repeat</keyword>
<sequence>MAAAGKQYVADDDAREAEMEQQRQLQASLLGLKQQADHLIMTSQFADAARLYRELLMQLTRSQVKVAEMKDLVVSCHMNVLAALSKLEQWREIPSECDRVDALLRELGEHAGQDPSLVQIQGRVHYFRGTALSRMGAFAPAAEELRAAMQLLPNLDAIKSEYEEVERAMAGESRVKELIATAMKHFQGGEVKQAMETSLQALRACEKLGKAELTGLVHSNLAAAYASQEQFDDAIKHYTAALDLARMMDSSSSSSHRFDRLYDLYDGLASCHARRNDLPAAYQVVQQTLPIFDKCTGRQDQAYAFFMNAGRVCFASNKFDEAEAHLTRAEREAPNVAGTLQALTWLGKSYVEQKETDKLEALLARADECQQQQQQSSGGDAAAISPDIPIRLMVLWMFLLESRVNESGTLSAAHNARVDAMLASFRDTHNYPAYMQVARIWITAAPDGATQVARLDEALELAHSVPAEQFSGGVIDGLMGLTMMRVEHHVRRGDPAGARALLRRALLDPAKKKVLPPMAIAALLCRFADVCGVEPVRDSYDADDVALLEGAHAILQHQAQQEPEAQPLLATTLVVIAQWKTRHATSAADMERAVKMLEQAVTLRRATAESQPVLLGEALVGLCVVLIRRGDRERAASILRDAEQLPGLPEEWKEQLAPLQEQLADVAESVKEKPKKKKKKTPSQSQQQQQKETAATSPKKQANPTVEEAETLAAEEEQASSELATAPRSALMLWWDEWWFAVSVLLVAIVFAYAMTL</sequence>
<dbReference type="GO" id="GO:0031072">
    <property type="term" value="F:heat shock protein binding"/>
    <property type="evidence" value="ECO:0007669"/>
    <property type="project" value="TreeGrafter"/>
</dbReference>
<feature type="compositionally biased region" description="Low complexity" evidence="6">
    <location>
        <begin position="682"/>
        <end position="693"/>
    </location>
</feature>
<keyword evidence="7" id="KW-0812">Transmembrane</keyword>
<keyword evidence="4 5" id="KW-0802">TPR repeat</keyword>
<dbReference type="PANTHER" id="PTHR45984">
    <property type="entry name" value="RNA (RNA) POLYMERASE II ASSOCIATED PROTEIN HOMOLOG"/>
    <property type="match status" value="1"/>
</dbReference>
<feature type="compositionally biased region" description="Polar residues" evidence="6">
    <location>
        <begin position="694"/>
        <end position="704"/>
    </location>
</feature>
<evidence type="ECO:0008006" key="10">
    <source>
        <dbReference type="Google" id="ProtNLM"/>
    </source>
</evidence>
<name>A0AAD5LN12_PYTIN</name>
<evidence type="ECO:0000256" key="5">
    <source>
        <dbReference type="PROSITE-ProRule" id="PRU00339"/>
    </source>
</evidence>
<comment type="subcellular location">
    <subcellularLocation>
        <location evidence="1">Cytoplasm</location>
    </subcellularLocation>
</comment>
<feature type="transmembrane region" description="Helical" evidence="7">
    <location>
        <begin position="738"/>
        <end position="756"/>
    </location>
</feature>
<evidence type="ECO:0000256" key="1">
    <source>
        <dbReference type="ARBA" id="ARBA00004496"/>
    </source>
</evidence>
<dbReference type="Pfam" id="PF13176">
    <property type="entry name" value="TPR_7"/>
    <property type="match status" value="1"/>
</dbReference>
<keyword evidence="9" id="KW-1185">Reference proteome</keyword>
<organism evidence="8 9">
    <name type="scientific">Pythium insidiosum</name>
    <name type="common">Pythiosis disease agent</name>
    <dbReference type="NCBI Taxonomy" id="114742"/>
    <lineage>
        <taxon>Eukaryota</taxon>
        <taxon>Sar</taxon>
        <taxon>Stramenopiles</taxon>
        <taxon>Oomycota</taxon>
        <taxon>Peronosporomycetes</taxon>
        <taxon>Pythiales</taxon>
        <taxon>Pythiaceae</taxon>
        <taxon>Pythium</taxon>
    </lineage>
</organism>
<dbReference type="PROSITE" id="PS50005">
    <property type="entry name" value="TPR"/>
    <property type="match status" value="1"/>
</dbReference>
<dbReference type="GO" id="GO:0006626">
    <property type="term" value="P:protein targeting to mitochondrion"/>
    <property type="evidence" value="ECO:0007669"/>
    <property type="project" value="TreeGrafter"/>
</dbReference>
<feature type="compositionally biased region" description="Acidic residues" evidence="6">
    <location>
        <begin position="707"/>
        <end position="719"/>
    </location>
</feature>
<keyword evidence="7" id="KW-0472">Membrane</keyword>
<keyword evidence="2" id="KW-0963">Cytoplasm</keyword>
<dbReference type="InterPro" id="IPR019734">
    <property type="entry name" value="TPR_rpt"/>
</dbReference>
<dbReference type="AlphaFoldDB" id="A0AAD5LN12"/>
<protein>
    <recommendedName>
        <fullName evidence="10">Tetratricopeptide repeat protein</fullName>
    </recommendedName>
</protein>
<dbReference type="SUPFAM" id="SSF48452">
    <property type="entry name" value="TPR-like"/>
    <property type="match status" value="2"/>
</dbReference>